<reference evidence="2 3" key="1">
    <citation type="submission" date="2015-06" db="EMBL/GenBank/DDBJ databases">
        <title>Draft genome sequence of an Alphaproteobacteria species associated to the Mediterranean sponge Oscarella lobularis.</title>
        <authorList>
            <person name="Jourda C."/>
            <person name="Santini S."/>
            <person name="Claverie J.-M."/>
        </authorList>
    </citation>
    <scope>NUCLEOTIDE SEQUENCE [LARGE SCALE GENOMIC DNA]</scope>
    <source>
        <strain evidence="2">IGS</strain>
    </source>
</reference>
<dbReference type="Proteomes" id="UP000037178">
    <property type="component" value="Unassembled WGS sequence"/>
</dbReference>
<comment type="caution">
    <text evidence="2">The sequence shown here is derived from an EMBL/GenBank/DDBJ whole genome shotgun (WGS) entry which is preliminary data.</text>
</comment>
<feature type="transmembrane region" description="Helical" evidence="1">
    <location>
        <begin position="30"/>
        <end position="51"/>
    </location>
</feature>
<dbReference type="RefSeq" id="WP_200898713.1">
    <property type="nucleotide sequence ID" value="NZ_LFTY01000001.1"/>
</dbReference>
<evidence type="ECO:0008006" key="4">
    <source>
        <dbReference type="Google" id="ProtNLM"/>
    </source>
</evidence>
<protein>
    <recommendedName>
        <fullName evidence="4">XapX domain-containing protein</fullName>
    </recommendedName>
</protein>
<dbReference type="PATRIC" id="fig|1675527.3.peg.386"/>
<organism evidence="2 3">
    <name type="scientific">Candidatus Rhodobacter oscarellae</name>
    <dbReference type="NCBI Taxonomy" id="1675527"/>
    <lineage>
        <taxon>Bacteria</taxon>
        <taxon>Pseudomonadati</taxon>
        <taxon>Pseudomonadota</taxon>
        <taxon>Alphaproteobacteria</taxon>
        <taxon>Rhodobacterales</taxon>
        <taxon>Rhodobacter group</taxon>
        <taxon>Rhodobacter</taxon>
    </lineage>
</organism>
<keyword evidence="1" id="KW-0472">Membrane</keyword>
<evidence type="ECO:0000256" key="1">
    <source>
        <dbReference type="SAM" id="Phobius"/>
    </source>
</evidence>
<keyword evidence="3" id="KW-1185">Reference proteome</keyword>
<name>A0A0J9EC35_9RHOB</name>
<feature type="transmembrane region" description="Helical" evidence="1">
    <location>
        <begin position="6"/>
        <end position="23"/>
    </location>
</feature>
<dbReference type="STRING" id="1675527.AIOL_000339"/>
<keyword evidence="1" id="KW-0812">Transmembrane</keyword>
<dbReference type="EMBL" id="LFTY01000001">
    <property type="protein sequence ID" value="KMW60186.1"/>
    <property type="molecule type" value="Genomic_DNA"/>
</dbReference>
<accession>A0A0J9EC35</accession>
<sequence length="55" mass="5527">MDPIAIAFYAVICGCLGAASPVMPSLPARLGVGVVVGVLAAIALPMLKGWLTAYP</sequence>
<evidence type="ECO:0000313" key="3">
    <source>
        <dbReference type="Proteomes" id="UP000037178"/>
    </source>
</evidence>
<keyword evidence="1" id="KW-1133">Transmembrane helix</keyword>
<dbReference type="AlphaFoldDB" id="A0A0J9EC35"/>
<gene>
    <name evidence="2" type="ORF">AIOL_000339</name>
</gene>
<evidence type="ECO:0000313" key="2">
    <source>
        <dbReference type="EMBL" id="KMW60186.1"/>
    </source>
</evidence>
<proteinExistence type="predicted"/>